<evidence type="ECO:0000313" key="3">
    <source>
        <dbReference type="EMBL" id="GJJ15063.1"/>
    </source>
</evidence>
<dbReference type="PANTHER" id="PTHR22996:SF0">
    <property type="entry name" value="RE60872P-RELATED"/>
    <property type="match status" value="1"/>
</dbReference>
<gene>
    <name evidence="3" type="ORF">Clacol_009338</name>
</gene>
<dbReference type="SMART" id="SM00184">
    <property type="entry name" value="RING"/>
    <property type="match status" value="1"/>
</dbReference>
<dbReference type="GO" id="GO:0061630">
    <property type="term" value="F:ubiquitin protein ligase activity"/>
    <property type="evidence" value="ECO:0007669"/>
    <property type="project" value="UniProtKB-EC"/>
</dbReference>
<dbReference type="PANTHER" id="PTHR22996">
    <property type="entry name" value="MAHOGUNIN"/>
    <property type="match status" value="1"/>
</dbReference>
<accession>A0AAV5ANJ4</accession>
<name>A0AAV5ANJ4_9AGAM</name>
<proteinExistence type="predicted"/>
<dbReference type="InterPro" id="IPR013083">
    <property type="entry name" value="Znf_RING/FYVE/PHD"/>
</dbReference>
<organism evidence="3 4">
    <name type="scientific">Clathrus columnatus</name>
    <dbReference type="NCBI Taxonomy" id="1419009"/>
    <lineage>
        <taxon>Eukaryota</taxon>
        <taxon>Fungi</taxon>
        <taxon>Dikarya</taxon>
        <taxon>Basidiomycota</taxon>
        <taxon>Agaricomycotina</taxon>
        <taxon>Agaricomycetes</taxon>
        <taxon>Phallomycetidae</taxon>
        <taxon>Phallales</taxon>
        <taxon>Clathraceae</taxon>
        <taxon>Clathrus</taxon>
    </lineage>
</organism>
<dbReference type="Proteomes" id="UP001050691">
    <property type="component" value="Unassembled WGS sequence"/>
</dbReference>
<dbReference type="EMBL" id="BPWL01000010">
    <property type="protein sequence ID" value="GJJ15063.1"/>
    <property type="molecule type" value="Genomic_DNA"/>
</dbReference>
<evidence type="ECO:0000313" key="4">
    <source>
        <dbReference type="Proteomes" id="UP001050691"/>
    </source>
</evidence>
<dbReference type="InterPro" id="IPR001841">
    <property type="entry name" value="Znf_RING"/>
</dbReference>
<feature type="compositionally biased region" description="Basic and acidic residues" evidence="1">
    <location>
        <begin position="693"/>
        <end position="703"/>
    </location>
</feature>
<dbReference type="Pfam" id="PF13920">
    <property type="entry name" value="zf-C3HC4_3"/>
    <property type="match status" value="1"/>
</dbReference>
<feature type="region of interest" description="Disordered" evidence="1">
    <location>
        <begin position="443"/>
        <end position="466"/>
    </location>
</feature>
<evidence type="ECO:0000259" key="2">
    <source>
        <dbReference type="SMART" id="SM00184"/>
    </source>
</evidence>
<protein>
    <recommendedName>
        <fullName evidence="2">RING-type domain-containing protein</fullName>
    </recommendedName>
</protein>
<feature type="region of interest" description="Disordered" evidence="1">
    <location>
        <begin position="285"/>
        <end position="339"/>
    </location>
</feature>
<dbReference type="AlphaFoldDB" id="A0AAV5ANJ4"/>
<comment type="caution">
    <text evidence="3">The sequence shown here is derived from an EMBL/GenBank/DDBJ whole genome shotgun (WGS) entry which is preliminary data.</text>
</comment>
<dbReference type="GO" id="GO:0008270">
    <property type="term" value="F:zinc ion binding"/>
    <property type="evidence" value="ECO:0007669"/>
    <property type="project" value="UniProtKB-KW"/>
</dbReference>
<keyword evidence="4" id="KW-1185">Reference proteome</keyword>
<feature type="region of interest" description="Disordered" evidence="1">
    <location>
        <begin position="646"/>
        <end position="714"/>
    </location>
</feature>
<reference evidence="3" key="1">
    <citation type="submission" date="2021-10" db="EMBL/GenBank/DDBJ databases">
        <title>De novo Genome Assembly of Clathrus columnatus (Basidiomycota, Fungi) Using Illumina and Nanopore Sequence Data.</title>
        <authorList>
            <person name="Ogiso-Tanaka E."/>
            <person name="Itagaki H."/>
            <person name="Hosoya T."/>
            <person name="Hosaka K."/>
        </authorList>
    </citation>
    <scope>NUCLEOTIDE SEQUENCE</scope>
    <source>
        <strain evidence="3">MO-923</strain>
    </source>
</reference>
<dbReference type="InterPro" id="IPR045194">
    <property type="entry name" value="MGRN1/RNF157-like"/>
</dbReference>
<feature type="compositionally biased region" description="Basic residues" evidence="1">
    <location>
        <begin position="318"/>
        <end position="334"/>
    </location>
</feature>
<feature type="domain" description="RING-type" evidence="2">
    <location>
        <begin position="473"/>
        <end position="581"/>
    </location>
</feature>
<sequence>MSFRRVMKQQFEESNNESWLIRKRRSVIRNRRVDLKGRSFIKWIKGWEERLTAGTNNNQYAAWNRTRRLHAPTFLARTDSQAARAARATTANNPTNRDTIINMGDLLPSNGTERVQKKKQETLFGPSIGVITPGPSWAQESSDIKESSIKVQDTLTPELVKSWAERSKEGSQPTTTLQALVNLKRPSLRLSPISHDEPEESEPSQPVHHGLEFQFDCDAPKCRISLYVVPLTLGKDASSSSTTKPVVLFNTVVEGGFGRLLKLEEGAMLELDKYDIASQSSNGLTLQVPAPSTGTASASSPTSPSAPEQPSSTDNVTHHHKKRFHLRIRKRTHPHAAEDTTRLSVAGPALQVVDMEAPTENVQKGKDEEGVRVFIKLEALDVDEYRLASPNSQTTYLHIVRLGSAPESGSPDTRPWVVRVVKREATIGPHTFHLHEIYGLGSQSSNTHSHGNDTTHSYPPTAAADNDDPTSECLVCLSSPREVVLLPCRHLVACKECAVNMVEFGAGGQLVHTEDAADAPPTGNAAAGAATGEPSGEGSAAANGEENGGTPAAGTATTTPQATQPRPRRKRKAKGWFCPVCRQPYTSLLKISTAAAPACALNKAKDLDHEDRASSPDSVDSHHTFSPLSVEAVPIAAAMTSIAENENTHTEEEVVEPTPPQDDDSTAAAAPDSQLNDTTDTSERQTEGSVQEETFHDAEDQPLHDITPGLALAM</sequence>
<evidence type="ECO:0000256" key="1">
    <source>
        <dbReference type="SAM" id="MobiDB-lite"/>
    </source>
</evidence>
<feature type="compositionally biased region" description="Polar residues" evidence="1">
    <location>
        <begin position="443"/>
        <end position="458"/>
    </location>
</feature>
<feature type="compositionally biased region" description="Low complexity" evidence="1">
    <location>
        <begin position="518"/>
        <end position="565"/>
    </location>
</feature>
<feature type="compositionally biased region" description="Low complexity" evidence="1">
    <location>
        <begin position="289"/>
        <end position="313"/>
    </location>
</feature>
<dbReference type="GO" id="GO:0005737">
    <property type="term" value="C:cytoplasm"/>
    <property type="evidence" value="ECO:0007669"/>
    <property type="project" value="TreeGrafter"/>
</dbReference>
<feature type="region of interest" description="Disordered" evidence="1">
    <location>
        <begin position="515"/>
        <end position="573"/>
    </location>
</feature>
<dbReference type="GO" id="GO:0016567">
    <property type="term" value="P:protein ubiquitination"/>
    <property type="evidence" value="ECO:0007669"/>
    <property type="project" value="TreeGrafter"/>
</dbReference>
<dbReference type="Gene3D" id="3.30.40.10">
    <property type="entry name" value="Zinc/RING finger domain, C3HC4 (zinc finger)"/>
    <property type="match status" value="1"/>
</dbReference>